<sequence>MRDLHSNIGTVLALAPAVQTAAAQGPAIDLQGFESVAFAVNTGAIAGSGDFGLALQESADGATGWANVAADQVQTNAPATLEAASTYRLGYLGHERFVRLSLTRVSGTSIAAGATAILGRAHSRPVA</sequence>
<proteinExistence type="predicted"/>
<dbReference type="RefSeq" id="WP_107749449.1">
    <property type="nucleotide sequence ID" value="NZ_QBKF01000001.1"/>
</dbReference>
<dbReference type="AlphaFoldDB" id="A0A2T7UVY6"/>
<organism evidence="1 2">
    <name type="scientific">Pararhodobacter aggregans</name>
    <dbReference type="NCBI Taxonomy" id="404875"/>
    <lineage>
        <taxon>Bacteria</taxon>
        <taxon>Pseudomonadati</taxon>
        <taxon>Pseudomonadota</taxon>
        <taxon>Alphaproteobacteria</taxon>
        <taxon>Rhodobacterales</taxon>
        <taxon>Paracoccaceae</taxon>
        <taxon>Pararhodobacter</taxon>
    </lineage>
</organism>
<evidence type="ECO:0000313" key="1">
    <source>
        <dbReference type="EMBL" id="PVE48943.1"/>
    </source>
</evidence>
<evidence type="ECO:0000313" key="2">
    <source>
        <dbReference type="Proteomes" id="UP000244810"/>
    </source>
</evidence>
<gene>
    <name evidence="1" type="ORF">DDE23_00615</name>
</gene>
<accession>A0A2T7UVY6</accession>
<keyword evidence="2" id="KW-1185">Reference proteome</keyword>
<name>A0A2T7UVY6_9RHOB</name>
<dbReference type="OrthoDB" id="5464931at2"/>
<protein>
    <submittedName>
        <fullName evidence="1">Uncharacterized protein</fullName>
    </submittedName>
</protein>
<dbReference type="Proteomes" id="UP000244810">
    <property type="component" value="Unassembled WGS sequence"/>
</dbReference>
<comment type="caution">
    <text evidence="1">The sequence shown here is derived from an EMBL/GenBank/DDBJ whole genome shotgun (WGS) entry which is preliminary data.</text>
</comment>
<dbReference type="EMBL" id="QDDR01000001">
    <property type="protein sequence ID" value="PVE48943.1"/>
    <property type="molecule type" value="Genomic_DNA"/>
</dbReference>
<reference evidence="1 2" key="1">
    <citation type="journal article" date="2011" name="Syst. Appl. Microbiol.">
        <title>Defluviimonas denitrificans gen. nov., sp. nov., and Pararhodobacter aggregans gen. nov., sp. nov., non-phototrophic Rhodobacteraceae from the biofilter of a marine aquaculture.</title>
        <authorList>
            <person name="Foesel B.U."/>
            <person name="Drake H.L."/>
            <person name="Schramm A."/>
        </authorList>
    </citation>
    <scope>NUCLEOTIDE SEQUENCE [LARGE SCALE GENOMIC DNA]</scope>
    <source>
        <strain evidence="1 2">D1-19</strain>
    </source>
</reference>